<protein>
    <submittedName>
        <fullName evidence="1">DUF924 domain-containing protein</fullName>
    </submittedName>
</protein>
<dbReference type="Gene3D" id="1.20.58.320">
    <property type="entry name" value="TPR-like"/>
    <property type="match status" value="1"/>
</dbReference>
<dbReference type="InterPro" id="IPR010323">
    <property type="entry name" value="DUF924"/>
</dbReference>
<keyword evidence="2" id="KW-1185">Reference proteome</keyword>
<dbReference type="SUPFAM" id="SSF48452">
    <property type="entry name" value="TPR-like"/>
    <property type="match status" value="1"/>
</dbReference>
<gene>
    <name evidence="1" type="ORF">C6568_09885</name>
</gene>
<reference evidence="1 2" key="1">
    <citation type="submission" date="2018-03" db="EMBL/GenBank/DDBJ databases">
        <title>Genome sequencing of Melaminivora sp.</title>
        <authorList>
            <person name="Kim S.-J."/>
            <person name="Heo J."/>
            <person name="Ahn J.-H."/>
            <person name="Kwon S.-W."/>
        </authorList>
    </citation>
    <scope>NUCLEOTIDE SEQUENCE [LARGE SCALE GENOMIC DNA]</scope>
    <source>
        <strain evidence="1 2">SC2-9</strain>
    </source>
</reference>
<evidence type="ECO:0000313" key="1">
    <source>
        <dbReference type="EMBL" id="AVO49544.1"/>
    </source>
</evidence>
<dbReference type="Pfam" id="PF06041">
    <property type="entry name" value="DUF924"/>
    <property type="match status" value="1"/>
</dbReference>
<dbReference type="AlphaFoldDB" id="A0A2R3QCX4"/>
<dbReference type="EMBL" id="CP027667">
    <property type="protein sequence ID" value="AVO49544.1"/>
    <property type="molecule type" value="Genomic_DNA"/>
</dbReference>
<name>A0A2R3QCX4_9BURK</name>
<evidence type="ECO:0000313" key="2">
    <source>
        <dbReference type="Proteomes" id="UP000237925"/>
    </source>
</evidence>
<dbReference type="KEGG" id="mela:C6568_09885"/>
<dbReference type="RefSeq" id="WP_106683976.1">
    <property type="nucleotide sequence ID" value="NZ_CP027667.1"/>
</dbReference>
<dbReference type="Proteomes" id="UP000237925">
    <property type="component" value="Chromosome"/>
</dbReference>
<sequence>MKPYQDVLHFWFDETAPKQRFARDDAFDQTIRQRFGALHASAAQGELWAWRGTPEGRLAEIVVLDQFSRNLHRDSPLAFAHDGMALVLAQEAVAAGLDAQLDPEQRSFLYMPYMHSESRAVQRESLRLFTALGRQENLDFAHRHGEIIERFGRYPHRNAALGRESTAEELEFLKQPGSSF</sequence>
<dbReference type="OrthoDB" id="7593450at2"/>
<dbReference type="Gene3D" id="1.25.40.10">
    <property type="entry name" value="Tetratricopeptide repeat domain"/>
    <property type="match status" value="1"/>
</dbReference>
<organism evidence="1 2">
    <name type="scientific">Melaminivora suipulveris</name>
    <dbReference type="NCBI Taxonomy" id="2109913"/>
    <lineage>
        <taxon>Bacteria</taxon>
        <taxon>Pseudomonadati</taxon>
        <taxon>Pseudomonadota</taxon>
        <taxon>Betaproteobacteria</taxon>
        <taxon>Burkholderiales</taxon>
        <taxon>Comamonadaceae</taxon>
        <taxon>Melaminivora</taxon>
    </lineage>
</organism>
<accession>A0A2R3QCX4</accession>
<proteinExistence type="predicted"/>
<dbReference type="InterPro" id="IPR011990">
    <property type="entry name" value="TPR-like_helical_dom_sf"/>
</dbReference>